<sequence>MNSCSEVGRSGCSENDSDVRLHPGGDDLLLADEDAGNRSVYRPGRQEREAGGAGHVQSASTPLSLSRRRYSRRGFDRHATKSRPSPGSGSHCVVVRVPLSGAEQRQDEDGQKIYDRDWREEFSVCALCLYIFGSVVYSAGA</sequence>
<reference evidence="2 3" key="1">
    <citation type="journal article" date="2022" name="Nat. Plants">
        <title>Genomes of leafy and leafless Platanthera orchids illuminate the evolution of mycoheterotrophy.</title>
        <authorList>
            <person name="Li M.H."/>
            <person name="Liu K.W."/>
            <person name="Li Z."/>
            <person name="Lu H.C."/>
            <person name="Ye Q.L."/>
            <person name="Zhang D."/>
            <person name="Wang J.Y."/>
            <person name="Li Y.F."/>
            <person name="Zhong Z.M."/>
            <person name="Liu X."/>
            <person name="Yu X."/>
            <person name="Liu D.K."/>
            <person name="Tu X.D."/>
            <person name="Liu B."/>
            <person name="Hao Y."/>
            <person name="Liao X.Y."/>
            <person name="Jiang Y.T."/>
            <person name="Sun W.H."/>
            <person name="Chen J."/>
            <person name="Chen Y.Q."/>
            <person name="Ai Y."/>
            <person name="Zhai J.W."/>
            <person name="Wu S.S."/>
            <person name="Zhou Z."/>
            <person name="Hsiao Y.Y."/>
            <person name="Wu W.L."/>
            <person name="Chen Y.Y."/>
            <person name="Lin Y.F."/>
            <person name="Hsu J.L."/>
            <person name="Li C.Y."/>
            <person name="Wang Z.W."/>
            <person name="Zhao X."/>
            <person name="Zhong W.Y."/>
            <person name="Ma X.K."/>
            <person name="Ma L."/>
            <person name="Huang J."/>
            <person name="Chen G.Z."/>
            <person name="Huang M.Z."/>
            <person name="Huang L."/>
            <person name="Peng D.H."/>
            <person name="Luo Y.B."/>
            <person name="Zou S.Q."/>
            <person name="Chen S.P."/>
            <person name="Lan S."/>
            <person name="Tsai W.C."/>
            <person name="Van de Peer Y."/>
            <person name="Liu Z.J."/>
        </authorList>
    </citation>
    <scope>NUCLEOTIDE SEQUENCE [LARGE SCALE GENOMIC DNA]</scope>
    <source>
        <strain evidence="2">Lor288</strain>
    </source>
</reference>
<keyword evidence="3" id="KW-1185">Reference proteome</keyword>
<evidence type="ECO:0000313" key="2">
    <source>
        <dbReference type="EMBL" id="KAK8965236.1"/>
    </source>
</evidence>
<dbReference type="EMBL" id="JBBWWR010000006">
    <property type="protein sequence ID" value="KAK8965236.1"/>
    <property type="molecule type" value="Genomic_DNA"/>
</dbReference>
<dbReference type="Proteomes" id="UP001412067">
    <property type="component" value="Unassembled WGS sequence"/>
</dbReference>
<gene>
    <name evidence="2" type="ORF">KSP40_PGU010175</name>
</gene>
<accession>A0ABR2MMB7</accession>
<comment type="caution">
    <text evidence="2">The sequence shown here is derived from an EMBL/GenBank/DDBJ whole genome shotgun (WGS) entry which is preliminary data.</text>
</comment>
<organism evidence="2 3">
    <name type="scientific">Platanthera guangdongensis</name>
    <dbReference type="NCBI Taxonomy" id="2320717"/>
    <lineage>
        <taxon>Eukaryota</taxon>
        <taxon>Viridiplantae</taxon>
        <taxon>Streptophyta</taxon>
        <taxon>Embryophyta</taxon>
        <taxon>Tracheophyta</taxon>
        <taxon>Spermatophyta</taxon>
        <taxon>Magnoliopsida</taxon>
        <taxon>Liliopsida</taxon>
        <taxon>Asparagales</taxon>
        <taxon>Orchidaceae</taxon>
        <taxon>Orchidoideae</taxon>
        <taxon>Orchideae</taxon>
        <taxon>Orchidinae</taxon>
        <taxon>Platanthera</taxon>
    </lineage>
</organism>
<protein>
    <submittedName>
        <fullName evidence="2">Uncharacterized protein</fullName>
    </submittedName>
</protein>
<evidence type="ECO:0000256" key="1">
    <source>
        <dbReference type="SAM" id="MobiDB-lite"/>
    </source>
</evidence>
<evidence type="ECO:0000313" key="3">
    <source>
        <dbReference type="Proteomes" id="UP001412067"/>
    </source>
</evidence>
<proteinExistence type="predicted"/>
<name>A0ABR2MMB7_9ASPA</name>
<feature type="region of interest" description="Disordered" evidence="1">
    <location>
        <begin position="1"/>
        <end position="92"/>
    </location>
</feature>